<proteinExistence type="predicted"/>
<comment type="caution">
    <text evidence="1">The sequence shown here is derived from an EMBL/GenBank/DDBJ whole genome shotgun (WGS) entry which is preliminary data.</text>
</comment>
<gene>
    <name evidence="1" type="ORF">FEM48_Zijuj06G0209900</name>
</gene>
<name>A0A978VBL1_ZIZJJ</name>
<dbReference type="Proteomes" id="UP000813462">
    <property type="component" value="Unassembled WGS sequence"/>
</dbReference>
<reference evidence="1" key="1">
    <citation type="journal article" date="2021" name="Front. Plant Sci.">
        <title>Chromosome-Scale Genome Assembly for Chinese Sour Jujube and Insights Into Its Genome Evolution and Domestication Signature.</title>
        <authorList>
            <person name="Shen L.-Y."/>
            <person name="Luo H."/>
            <person name="Wang X.-L."/>
            <person name="Wang X.-M."/>
            <person name="Qiu X.-J."/>
            <person name="Liu H."/>
            <person name="Zhou S.-S."/>
            <person name="Jia K.-H."/>
            <person name="Nie S."/>
            <person name="Bao Y.-T."/>
            <person name="Zhang R.-G."/>
            <person name="Yun Q.-Z."/>
            <person name="Chai Y.-H."/>
            <person name="Lu J.-Y."/>
            <person name="Li Y."/>
            <person name="Zhao S.-W."/>
            <person name="Mao J.-F."/>
            <person name="Jia S.-G."/>
            <person name="Mao Y.-M."/>
        </authorList>
    </citation>
    <scope>NUCLEOTIDE SEQUENCE</scope>
    <source>
        <strain evidence="1">AT0</strain>
        <tissue evidence="1">Leaf</tissue>
    </source>
</reference>
<protein>
    <submittedName>
        <fullName evidence="1">Uncharacterized protein</fullName>
    </submittedName>
</protein>
<sequence length="71" mass="8280">MHTLWGCDDIVEVNKPIANATVTPFEQYGEDDKRLRAQMDAVVVDVDDYEQHIYGRYGVSYLEVLKWETNE</sequence>
<organism evidence="1 2">
    <name type="scientific">Ziziphus jujuba var. spinosa</name>
    <dbReference type="NCBI Taxonomy" id="714518"/>
    <lineage>
        <taxon>Eukaryota</taxon>
        <taxon>Viridiplantae</taxon>
        <taxon>Streptophyta</taxon>
        <taxon>Embryophyta</taxon>
        <taxon>Tracheophyta</taxon>
        <taxon>Spermatophyta</taxon>
        <taxon>Magnoliopsida</taxon>
        <taxon>eudicotyledons</taxon>
        <taxon>Gunneridae</taxon>
        <taxon>Pentapetalae</taxon>
        <taxon>rosids</taxon>
        <taxon>fabids</taxon>
        <taxon>Rosales</taxon>
        <taxon>Rhamnaceae</taxon>
        <taxon>Paliureae</taxon>
        <taxon>Ziziphus</taxon>
    </lineage>
</organism>
<evidence type="ECO:0000313" key="1">
    <source>
        <dbReference type="EMBL" id="KAH7525296.1"/>
    </source>
</evidence>
<evidence type="ECO:0000313" key="2">
    <source>
        <dbReference type="Proteomes" id="UP000813462"/>
    </source>
</evidence>
<dbReference type="EMBL" id="JAEACU010000006">
    <property type="protein sequence ID" value="KAH7525296.1"/>
    <property type="molecule type" value="Genomic_DNA"/>
</dbReference>
<dbReference type="AlphaFoldDB" id="A0A978VBL1"/>
<accession>A0A978VBL1</accession>